<feature type="compositionally biased region" description="Polar residues" evidence="1">
    <location>
        <begin position="32"/>
        <end position="41"/>
    </location>
</feature>
<gene>
    <name evidence="2" type="ORF">NZD86_02590</name>
</gene>
<feature type="compositionally biased region" description="Basic and acidic residues" evidence="1">
    <location>
        <begin position="11"/>
        <end position="29"/>
    </location>
</feature>
<name>A0ABY6Z545_9BACL</name>
<dbReference type="Proteomes" id="UP001164803">
    <property type="component" value="Chromosome"/>
</dbReference>
<evidence type="ECO:0000313" key="3">
    <source>
        <dbReference type="Proteomes" id="UP001164803"/>
    </source>
</evidence>
<accession>A0ABY6Z545</accession>
<reference evidence="2" key="1">
    <citation type="submission" date="2022-08" db="EMBL/GenBank/DDBJ databases">
        <title>Alicyclobacillus dauci DSM2870, complete genome.</title>
        <authorList>
            <person name="Wang Q."/>
            <person name="Cai R."/>
            <person name="Wang Z."/>
        </authorList>
    </citation>
    <scope>NUCLEOTIDE SEQUENCE</scope>
    <source>
        <strain evidence="2">DSM 28700</strain>
    </source>
</reference>
<proteinExistence type="predicted"/>
<keyword evidence="3" id="KW-1185">Reference proteome</keyword>
<evidence type="ECO:0000313" key="2">
    <source>
        <dbReference type="EMBL" id="WAH37446.1"/>
    </source>
</evidence>
<evidence type="ECO:0000256" key="1">
    <source>
        <dbReference type="SAM" id="MobiDB-lite"/>
    </source>
</evidence>
<feature type="region of interest" description="Disordered" evidence="1">
    <location>
        <begin position="1"/>
        <end position="41"/>
    </location>
</feature>
<organism evidence="2 3">
    <name type="scientific">Alicyclobacillus dauci</name>
    <dbReference type="NCBI Taxonomy" id="1475485"/>
    <lineage>
        <taxon>Bacteria</taxon>
        <taxon>Bacillati</taxon>
        <taxon>Bacillota</taxon>
        <taxon>Bacilli</taxon>
        <taxon>Bacillales</taxon>
        <taxon>Alicyclobacillaceae</taxon>
        <taxon>Alicyclobacillus</taxon>
    </lineage>
</organism>
<protein>
    <recommendedName>
        <fullName evidence="4">Fur-regulated basic protein B</fullName>
    </recommendedName>
</protein>
<evidence type="ECO:0008006" key="4">
    <source>
        <dbReference type="Google" id="ProtNLM"/>
    </source>
</evidence>
<dbReference type="RefSeq" id="WP_268044941.1">
    <property type="nucleotide sequence ID" value="NZ_CP104064.1"/>
</dbReference>
<feature type="compositionally biased region" description="Basic residues" evidence="1">
    <location>
        <begin position="1"/>
        <end position="10"/>
    </location>
</feature>
<dbReference type="EMBL" id="CP104064">
    <property type="protein sequence ID" value="WAH37446.1"/>
    <property type="molecule type" value="Genomic_DNA"/>
</dbReference>
<sequence length="41" mass="5240">MSKKRKRNRVTSREELYEEQERKRKELERIMSSANTYERRH</sequence>